<dbReference type="InParanoid" id="W4JRS2"/>
<dbReference type="Gene3D" id="3.80.10.10">
    <property type="entry name" value="Ribonuclease Inhibitor"/>
    <property type="match status" value="1"/>
</dbReference>
<protein>
    <recommendedName>
        <fullName evidence="3">F-box domain-containing protein</fullName>
    </recommendedName>
</protein>
<dbReference type="AlphaFoldDB" id="W4JRS2"/>
<dbReference type="RefSeq" id="XP_009552974.1">
    <property type="nucleotide sequence ID" value="XM_009554679.1"/>
</dbReference>
<dbReference type="KEGG" id="hir:HETIRDRAFT_391201"/>
<dbReference type="GeneID" id="20672472"/>
<dbReference type="HOGENOM" id="CLU_011073_0_0_1"/>
<dbReference type="EMBL" id="KI925466">
    <property type="protein sequence ID" value="ETW75576.1"/>
    <property type="molecule type" value="Genomic_DNA"/>
</dbReference>
<evidence type="ECO:0000313" key="1">
    <source>
        <dbReference type="EMBL" id="ETW75576.1"/>
    </source>
</evidence>
<name>W4JRS2_HETIT</name>
<organism evidence="1 2">
    <name type="scientific">Heterobasidion irregulare (strain TC 32-1)</name>
    <dbReference type="NCBI Taxonomy" id="747525"/>
    <lineage>
        <taxon>Eukaryota</taxon>
        <taxon>Fungi</taxon>
        <taxon>Dikarya</taxon>
        <taxon>Basidiomycota</taxon>
        <taxon>Agaricomycotina</taxon>
        <taxon>Agaricomycetes</taxon>
        <taxon>Russulales</taxon>
        <taxon>Bondarzewiaceae</taxon>
        <taxon>Heterobasidion</taxon>
        <taxon>Heterobasidion annosum species complex</taxon>
    </lineage>
</organism>
<sequence>MTPDPLDTTDELSFLESPALQLAAYYASMRFKANISLVSKRWNAFVKVYMYEFVWISRAVQAKALAHTLLLEFVEGLGSSGRFIRRLHIETPVLERCSPADLQTILEYSPQLTIYTDHQSIQRNRYDIVPDPRCSPERLLSLLAHPNSTLRRLAWTSYDDVPFHLRMSPLQDMPTRRLEYLELSSCSPNFHALFSESADLASAAMRVSLPALRSLKVSLDNGMFAVLASWDMPALRNLSVVSADFSYTGKGFFRFFAAHGAALQQLELGHSSSLIEEHYLTTHPRRHRQLHGTDVDADEGREPLSLARWCPNLRELICSADAEWHWESPDWIAPHILLPRHPRLTMIAIRDIDARITSALDMTEGGGIHAAAAGAAGDDTAFFPLLEQMSSLLLRDAFPALKYVRDLSVESHEMRAQYPHPAVAKFWRRVLRRCQERDVWLEDYTGVNITPSALKRASHMIL</sequence>
<dbReference type="OrthoDB" id="3258324at2759"/>
<dbReference type="eggNOG" id="ENOG502SJDY">
    <property type="taxonomic scope" value="Eukaryota"/>
</dbReference>
<dbReference type="InterPro" id="IPR032675">
    <property type="entry name" value="LRR_dom_sf"/>
</dbReference>
<dbReference type="Proteomes" id="UP000030671">
    <property type="component" value="Unassembled WGS sequence"/>
</dbReference>
<evidence type="ECO:0000313" key="2">
    <source>
        <dbReference type="Proteomes" id="UP000030671"/>
    </source>
</evidence>
<gene>
    <name evidence="1" type="ORF">HETIRDRAFT_391201</name>
</gene>
<keyword evidence="2" id="KW-1185">Reference proteome</keyword>
<proteinExistence type="predicted"/>
<reference evidence="1 2" key="1">
    <citation type="journal article" date="2012" name="New Phytol.">
        <title>Insight into trade-off between wood decay and parasitism from the genome of a fungal forest pathogen.</title>
        <authorList>
            <person name="Olson A."/>
            <person name="Aerts A."/>
            <person name="Asiegbu F."/>
            <person name="Belbahri L."/>
            <person name="Bouzid O."/>
            <person name="Broberg A."/>
            <person name="Canback B."/>
            <person name="Coutinho P.M."/>
            <person name="Cullen D."/>
            <person name="Dalman K."/>
            <person name="Deflorio G."/>
            <person name="van Diepen L.T."/>
            <person name="Dunand C."/>
            <person name="Duplessis S."/>
            <person name="Durling M."/>
            <person name="Gonthier P."/>
            <person name="Grimwood J."/>
            <person name="Fossdal C.G."/>
            <person name="Hansson D."/>
            <person name="Henrissat B."/>
            <person name="Hietala A."/>
            <person name="Himmelstrand K."/>
            <person name="Hoffmeister D."/>
            <person name="Hogberg N."/>
            <person name="James T.Y."/>
            <person name="Karlsson M."/>
            <person name="Kohler A."/>
            <person name="Kues U."/>
            <person name="Lee Y.H."/>
            <person name="Lin Y.C."/>
            <person name="Lind M."/>
            <person name="Lindquist E."/>
            <person name="Lombard V."/>
            <person name="Lucas S."/>
            <person name="Lunden K."/>
            <person name="Morin E."/>
            <person name="Murat C."/>
            <person name="Park J."/>
            <person name="Raffaello T."/>
            <person name="Rouze P."/>
            <person name="Salamov A."/>
            <person name="Schmutz J."/>
            <person name="Solheim H."/>
            <person name="Stahlberg J."/>
            <person name="Velez H."/>
            <person name="de Vries R.P."/>
            <person name="Wiebenga A."/>
            <person name="Woodward S."/>
            <person name="Yakovlev I."/>
            <person name="Garbelotto M."/>
            <person name="Martin F."/>
            <person name="Grigoriev I.V."/>
            <person name="Stenlid J."/>
        </authorList>
    </citation>
    <scope>NUCLEOTIDE SEQUENCE [LARGE SCALE GENOMIC DNA]</scope>
    <source>
        <strain evidence="1 2">TC 32-1</strain>
    </source>
</reference>
<accession>W4JRS2</accession>
<evidence type="ECO:0008006" key="3">
    <source>
        <dbReference type="Google" id="ProtNLM"/>
    </source>
</evidence>